<comment type="caution">
    <text evidence="2">The sequence shown here is derived from an EMBL/GenBank/DDBJ whole genome shotgun (WGS) entry which is preliminary data.</text>
</comment>
<evidence type="ECO:0000256" key="1">
    <source>
        <dbReference type="SAM" id="MobiDB-lite"/>
    </source>
</evidence>
<evidence type="ECO:0000313" key="2">
    <source>
        <dbReference type="EMBL" id="GAA1132038.1"/>
    </source>
</evidence>
<evidence type="ECO:0000313" key="3">
    <source>
        <dbReference type="Proteomes" id="UP001499979"/>
    </source>
</evidence>
<dbReference type="Proteomes" id="UP001499979">
    <property type="component" value="Unassembled WGS sequence"/>
</dbReference>
<feature type="compositionally biased region" description="Basic and acidic residues" evidence="1">
    <location>
        <begin position="55"/>
        <end position="73"/>
    </location>
</feature>
<name>A0ABN1U9Z0_9ACTN</name>
<organism evidence="2 3">
    <name type="scientific">Nocardioides aquiterrae</name>
    <dbReference type="NCBI Taxonomy" id="203799"/>
    <lineage>
        <taxon>Bacteria</taxon>
        <taxon>Bacillati</taxon>
        <taxon>Actinomycetota</taxon>
        <taxon>Actinomycetes</taxon>
        <taxon>Propionibacteriales</taxon>
        <taxon>Nocardioidaceae</taxon>
        <taxon>Nocardioides</taxon>
    </lineage>
</organism>
<reference evidence="2 3" key="1">
    <citation type="journal article" date="2019" name="Int. J. Syst. Evol. Microbiol.">
        <title>The Global Catalogue of Microorganisms (GCM) 10K type strain sequencing project: providing services to taxonomists for standard genome sequencing and annotation.</title>
        <authorList>
            <consortium name="The Broad Institute Genomics Platform"/>
            <consortium name="The Broad Institute Genome Sequencing Center for Infectious Disease"/>
            <person name="Wu L."/>
            <person name="Ma J."/>
        </authorList>
    </citation>
    <scope>NUCLEOTIDE SEQUENCE [LARGE SCALE GENOMIC DNA]</scope>
    <source>
        <strain evidence="2 3">JCM 11813</strain>
    </source>
</reference>
<feature type="compositionally biased region" description="Basic and acidic residues" evidence="1">
    <location>
        <begin position="28"/>
        <end position="44"/>
    </location>
</feature>
<evidence type="ECO:0008006" key="4">
    <source>
        <dbReference type="Google" id="ProtNLM"/>
    </source>
</evidence>
<accession>A0ABN1U9Z0</accession>
<protein>
    <recommendedName>
        <fullName evidence="4">Plasmid stabilization protein</fullName>
    </recommendedName>
</protein>
<sequence>MTSGDMGRPAPGYRLGMPQNQWSKKRERQYEHIKDGLEDRGRSEDEAEEIAARTVNKERARHGESKQKSRTSTEDISSGRRGGLRSHSGSGGRTRDQLYEEAKRKNIKGRSSMTKAELEKAVGR</sequence>
<dbReference type="EMBL" id="BAAAJE010000002">
    <property type="protein sequence ID" value="GAA1132038.1"/>
    <property type="molecule type" value="Genomic_DNA"/>
</dbReference>
<keyword evidence="3" id="KW-1185">Reference proteome</keyword>
<feature type="compositionally biased region" description="Basic and acidic residues" evidence="1">
    <location>
        <begin position="93"/>
        <end position="104"/>
    </location>
</feature>
<proteinExistence type="predicted"/>
<feature type="region of interest" description="Disordered" evidence="1">
    <location>
        <begin position="1"/>
        <end position="124"/>
    </location>
</feature>
<gene>
    <name evidence="2" type="ORF">GCM10009606_10180</name>
</gene>